<dbReference type="Proteomes" id="UP000220341">
    <property type="component" value="Unassembled WGS sequence"/>
</dbReference>
<evidence type="ECO:0000313" key="2">
    <source>
        <dbReference type="Proteomes" id="UP000220341"/>
    </source>
</evidence>
<gene>
    <name evidence="1" type="ORF">CN497_24995</name>
</gene>
<organism evidence="1 2">
    <name type="scientific">Priestia megaterium</name>
    <name type="common">Bacillus megaterium</name>
    <dbReference type="NCBI Taxonomy" id="1404"/>
    <lineage>
        <taxon>Bacteria</taxon>
        <taxon>Bacillati</taxon>
        <taxon>Bacillota</taxon>
        <taxon>Bacilli</taxon>
        <taxon>Bacillales</taxon>
        <taxon>Bacillaceae</taxon>
        <taxon>Priestia</taxon>
    </lineage>
</organism>
<accession>A0AAE5P447</accession>
<dbReference type="Pfam" id="PF10830">
    <property type="entry name" value="DUF2553"/>
    <property type="match status" value="1"/>
</dbReference>
<dbReference type="AlphaFoldDB" id="A0AAE5P447"/>
<reference evidence="1 2" key="1">
    <citation type="submission" date="2017-09" db="EMBL/GenBank/DDBJ databases">
        <title>Large-scale bioinformatics analysis of Bacillus genomes uncovers conserved roles of natural products in bacterial physiology.</title>
        <authorList>
            <consortium name="Agbiome Team Llc"/>
            <person name="Bleich R.M."/>
            <person name="Kirk G.J."/>
            <person name="Santa Maria K.C."/>
            <person name="Allen S.E."/>
            <person name="Farag S."/>
            <person name="Shank E.A."/>
            <person name="Bowers A."/>
        </authorList>
    </citation>
    <scope>NUCLEOTIDE SEQUENCE [LARGE SCALE GENOMIC DNA]</scope>
    <source>
        <strain evidence="1 2">AFS003013</strain>
    </source>
</reference>
<comment type="caution">
    <text evidence="1">The sequence shown here is derived from an EMBL/GenBank/DDBJ whole genome shotgun (WGS) entry which is preliminary data.</text>
</comment>
<dbReference type="EMBL" id="NTYW01000099">
    <property type="protein sequence ID" value="PES29155.1"/>
    <property type="molecule type" value="Genomic_DNA"/>
</dbReference>
<dbReference type="InterPro" id="IPR020140">
    <property type="entry name" value="Uncharacterised_YusG"/>
</dbReference>
<proteinExistence type="predicted"/>
<name>A0AAE5P447_PRIMG</name>
<protein>
    <submittedName>
        <fullName evidence="1">Uncharacterized protein</fullName>
    </submittedName>
</protein>
<sequence length="102" mass="12055">MIFNILYVLKNTKIMSKKKTERRIINMTNHKRDITKFLNVKLKEDHLLLLHKDEVVAKLPLKNKEDLMLFSNYEIKGDKVYKKAENPSLVESYVEGCDLGWC</sequence>
<evidence type="ECO:0000313" key="1">
    <source>
        <dbReference type="EMBL" id="PES29155.1"/>
    </source>
</evidence>